<proteinExistence type="predicted"/>
<dbReference type="KEGG" id="vg:54982765"/>
<evidence type="ECO:0000313" key="1">
    <source>
        <dbReference type="EMBL" id="ATI99458.1"/>
    </source>
</evidence>
<dbReference type="Proteomes" id="UP000229926">
    <property type="component" value="Segment"/>
</dbReference>
<dbReference type="GeneID" id="54982765"/>
<dbReference type="EMBL" id="KY114934">
    <property type="protein sequence ID" value="ATI99458.1"/>
    <property type="molecule type" value="Genomic_DNA"/>
</dbReference>
<keyword evidence="2" id="KW-1185">Reference proteome</keyword>
<dbReference type="RefSeq" id="YP_009792559.1">
    <property type="nucleotide sequence ID" value="NC_047859.1"/>
</dbReference>
<accession>A0A291NKV0</accession>
<name>A0A291NKV0_9CAUD</name>
<reference evidence="1 2" key="1">
    <citation type="submission" date="2016-11" db="EMBL/GenBank/DDBJ databases">
        <title>Isolation and characterization of Siphoviridae bacteriophage capable of lysing multidrug-resistant Salmonella.</title>
        <authorList>
            <person name="Chen Y."/>
            <person name="Song J."/>
            <person name="Wu B."/>
        </authorList>
    </citation>
    <scope>NUCLEOTIDE SEQUENCE [LARGE SCALE GENOMIC DNA]</scope>
</reference>
<sequence>MKRLVRFKCCGSEHIFTHLREFKMCDCGKSCYDSGDGFYTRTLGNFNDLEFEDLEKQEKELCICYECGDQDYYAKTGKKVCGDCGSDHVATHYER</sequence>
<protein>
    <submittedName>
        <fullName evidence="1">Uncharacterized protein</fullName>
    </submittedName>
</protein>
<organism evidence="1 2">
    <name type="scientific">Salmonella phage SP01</name>
    <dbReference type="NCBI Taxonomy" id="1920294"/>
    <lineage>
        <taxon>Viruses</taxon>
        <taxon>Duplodnaviria</taxon>
        <taxon>Heunggongvirae</taxon>
        <taxon>Uroviricota</taxon>
        <taxon>Caudoviricetes</taxon>
        <taxon>Demerecviridae</taxon>
        <taxon>Markadamsvirinae</taxon>
        <taxon>Tequintavirus</taxon>
        <taxon>Tequintavirus SP01</taxon>
    </lineage>
</organism>
<evidence type="ECO:0000313" key="2">
    <source>
        <dbReference type="Proteomes" id="UP000229926"/>
    </source>
</evidence>